<dbReference type="Proteomes" id="UP001412067">
    <property type="component" value="Unassembled WGS sequence"/>
</dbReference>
<feature type="region of interest" description="Disordered" evidence="1">
    <location>
        <begin position="16"/>
        <end position="68"/>
    </location>
</feature>
<name>A0ABR2LYB6_9ASPA</name>
<organism evidence="2 3">
    <name type="scientific">Platanthera guangdongensis</name>
    <dbReference type="NCBI Taxonomy" id="2320717"/>
    <lineage>
        <taxon>Eukaryota</taxon>
        <taxon>Viridiplantae</taxon>
        <taxon>Streptophyta</taxon>
        <taxon>Embryophyta</taxon>
        <taxon>Tracheophyta</taxon>
        <taxon>Spermatophyta</taxon>
        <taxon>Magnoliopsida</taxon>
        <taxon>Liliopsida</taxon>
        <taxon>Asparagales</taxon>
        <taxon>Orchidaceae</taxon>
        <taxon>Orchidoideae</taxon>
        <taxon>Orchideae</taxon>
        <taxon>Orchidinae</taxon>
        <taxon>Platanthera</taxon>
    </lineage>
</organism>
<gene>
    <name evidence="2" type="ORF">KSP40_PGU018939</name>
</gene>
<accession>A0ABR2LYB6</accession>
<sequence>MRPSSVARVWSCPRTTINRESGREAGHELPWPRVNVGDQGSQPIMRPTTISAVPRRHPRPWAPTGQEASRCRALTAKFGF</sequence>
<keyword evidence="3" id="KW-1185">Reference proteome</keyword>
<proteinExistence type="predicted"/>
<evidence type="ECO:0000313" key="3">
    <source>
        <dbReference type="Proteomes" id="UP001412067"/>
    </source>
</evidence>
<comment type="caution">
    <text evidence="2">The sequence shown here is derived from an EMBL/GenBank/DDBJ whole genome shotgun (WGS) entry which is preliminary data.</text>
</comment>
<evidence type="ECO:0000313" key="2">
    <source>
        <dbReference type="EMBL" id="KAK8953357.1"/>
    </source>
</evidence>
<reference evidence="2 3" key="1">
    <citation type="journal article" date="2022" name="Nat. Plants">
        <title>Genomes of leafy and leafless Platanthera orchids illuminate the evolution of mycoheterotrophy.</title>
        <authorList>
            <person name="Li M.H."/>
            <person name="Liu K.W."/>
            <person name="Li Z."/>
            <person name="Lu H.C."/>
            <person name="Ye Q.L."/>
            <person name="Zhang D."/>
            <person name="Wang J.Y."/>
            <person name="Li Y.F."/>
            <person name="Zhong Z.M."/>
            <person name="Liu X."/>
            <person name="Yu X."/>
            <person name="Liu D.K."/>
            <person name="Tu X.D."/>
            <person name="Liu B."/>
            <person name="Hao Y."/>
            <person name="Liao X.Y."/>
            <person name="Jiang Y.T."/>
            <person name="Sun W.H."/>
            <person name="Chen J."/>
            <person name="Chen Y.Q."/>
            <person name="Ai Y."/>
            <person name="Zhai J.W."/>
            <person name="Wu S.S."/>
            <person name="Zhou Z."/>
            <person name="Hsiao Y.Y."/>
            <person name="Wu W.L."/>
            <person name="Chen Y.Y."/>
            <person name="Lin Y.F."/>
            <person name="Hsu J.L."/>
            <person name="Li C.Y."/>
            <person name="Wang Z.W."/>
            <person name="Zhao X."/>
            <person name="Zhong W.Y."/>
            <person name="Ma X.K."/>
            <person name="Ma L."/>
            <person name="Huang J."/>
            <person name="Chen G.Z."/>
            <person name="Huang M.Z."/>
            <person name="Huang L."/>
            <person name="Peng D.H."/>
            <person name="Luo Y.B."/>
            <person name="Zou S.Q."/>
            <person name="Chen S.P."/>
            <person name="Lan S."/>
            <person name="Tsai W.C."/>
            <person name="Van de Peer Y."/>
            <person name="Liu Z.J."/>
        </authorList>
    </citation>
    <scope>NUCLEOTIDE SEQUENCE [LARGE SCALE GENOMIC DNA]</scope>
    <source>
        <strain evidence="2">Lor288</strain>
    </source>
</reference>
<dbReference type="EMBL" id="JBBWWR010000014">
    <property type="protein sequence ID" value="KAK8953357.1"/>
    <property type="molecule type" value="Genomic_DNA"/>
</dbReference>
<evidence type="ECO:0000256" key="1">
    <source>
        <dbReference type="SAM" id="MobiDB-lite"/>
    </source>
</evidence>
<protein>
    <submittedName>
        <fullName evidence="2">Uncharacterized protein</fullName>
    </submittedName>
</protein>